<proteinExistence type="predicted"/>
<keyword evidence="2" id="KW-1185">Reference proteome</keyword>
<protein>
    <recommendedName>
        <fullName evidence="3">Cytochrome P450</fullName>
    </recommendedName>
</protein>
<evidence type="ECO:0000313" key="1">
    <source>
        <dbReference type="EMBL" id="VDM65719.1"/>
    </source>
</evidence>
<evidence type="ECO:0000313" key="2">
    <source>
        <dbReference type="Proteomes" id="UP000270094"/>
    </source>
</evidence>
<name>A0A3P7IG27_STRVU</name>
<dbReference type="EMBL" id="UYYB01001255">
    <property type="protein sequence ID" value="VDM65719.1"/>
    <property type="molecule type" value="Genomic_DNA"/>
</dbReference>
<accession>A0A3P7IG27</accession>
<reference evidence="1 2" key="1">
    <citation type="submission" date="2018-11" db="EMBL/GenBank/DDBJ databases">
        <authorList>
            <consortium name="Pathogen Informatics"/>
        </authorList>
    </citation>
    <scope>NUCLEOTIDE SEQUENCE [LARGE SCALE GENOMIC DNA]</scope>
</reference>
<sequence>MQNRHPYAYIPFSAVLSWFFRRYSIKSEVAHEENIPLPEIILRPSLGFPVKISRR</sequence>
<dbReference type="Proteomes" id="UP000270094">
    <property type="component" value="Unassembled WGS sequence"/>
</dbReference>
<evidence type="ECO:0008006" key="3">
    <source>
        <dbReference type="Google" id="ProtNLM"/>
    </source>
</evidence>
<gene>
    <name evidence="1" type="ORF">SVUK_LOCUS717</name>
</gene>
<organism evidence="1 2">
    <name type="scientific">Strongylus vulgaris</name>
    <name type="common">Blood worm</name>
    <dbReference type="NCBI Taxonomy" id="40348"/>
    <lineage>
        <taxon>Eukaryota</taxon>
        <taxon>Metazoa</taxon>
        <taxon>Ecdysozoa</taxon>
        <taxon>Nematoda</taxon>
        <taxon>Chromadorea</taxon>
        <taxon>Rhabditida</taxon>
        <taxon>Rhabditina</taxon>
        <taxon>Rhabditomorpha</taxon>
        <taxon>Strongyloidea</taxon>
        <taxon>Strongylidae</taxon>
        <taxon>Strongylus</taxon>
    </lineage>
</organism>
<dbReference type="OrthoDB" id="1470350at2759"/>
<dbReference type="AlphaFoldDB" id="A0A3P7IG27"/>